<evidence type="ECO:0000256" key="7">
    <source>
        <dbReference type="ARBA" id="ARBA00022962"/>
    </source>
</evidence>
<dbReference type="KEGG" id="cchl:FPL14_11385"/>
<dbReference type="SUPFAM" id="SSF52402">
    <property type="entry name" value="Adenine nucleotide alpha hydrolases-like"/>
    <property type="match status" value="1"/>
</dbReference>
<dbReference type="InterPro" id="IPR033738">
    <property type="entry name" value="AsnB_N"/>
</dbReference>
<feature type="site" description="Important for beta-aspartyl-AMP intermediate formation" evidence="11">
    <location>
        <position position="375"/>
    </location>
</feature>
<dbReference type="InterPro" id="IPR014729">
    <property type="entry name" value="Rossmann-like_a/b/a_fold"/>
</dbReference>
<feature type="active site" description="For GATase activity" evidence="9">
    <location>
        <position position="6"/>
    </location>
</feature>
<dbReference type="Gene3D" id="3.40.50.620">
    <property type="entry name" value="HUPs"/>
    <property type="match status" value="2"/>
</dbReference>
<dbReference type="CDD" id="cd00712">
    <property type="entry name" value="AsnB"/>
    <property type="match status" value="1"/>
</dbReference>
<reference evidence="13 14" key="1">
    <citation type="submission" date="2019-07" db="EMBL/GenBank/DDBJ databases">
        <authorList>
            <person name="Kim J.K."/>
            <person name="Cheong H.-M."/>
            <person name="Choi Y."/>
            <person name="Hwang K.J."/>
            <person name="Lee S."/>
            <person name="Choi C."/>
        </authorList>
    </citation>
    <scope>NUCLEOTIDE SEQUENCE [LARGE SCALE GENOMIC DNA]</scope>
    <source>
        <strain evidence="13 14">KS 22</strain>
    </source>
</reference>
<feature type="domain" description="Glutamine amidotransferase type-2" evidence="12">
    <location>
        <begin position="6"/>
        <end position="218"/>
    </location>
</feature>
<dbReference type="Pfam" id="PF00733">
    <property type="entry name" value="Asn_synthase"/>
    <property type="match status" value="1"/>
</dbReference>
<comment type="pathway">
    <text evidence="1">Amino-acid biosynthesis; L-asparagine biosynthesis; L-asparagine from L-aspartate (L-Gln route): step 1/1.</text>
</comment>
<keyword evidence="6 9" id="KW-0061">Asparagine biosynthesis</keyword>
<evidence type="ECO:0000256" key="5">
    <source>
        <dbReference type="ARBA" id="ARBA00022840"/>
    </source>
</evidence>
<dbReference type="Proteomes" id="UP000515679">
    <property type="component" value="Chromosome"/>
</dbReference>
<accession>A0A7G5BXN7</accession>
<dbReference type="InterPro" id="IPR051786">
    <property type="entry name" value="ASN_synthetase/amidase"/>
</dbReference>
<evidence type="ECO:0000313" key="14">
    <source>
        <dbReference type="Proteomes" id="UP000515679"/>
    </source>
</evidence>
<dbReference type="SUPFAM" id="SSF56235">
    <property type="entry name" value="N-terminal nucleophile aminohydrolases (Ntn hydrolases)"/>
    <property type="match status" value="1"/>
</dbReference>
<keyword evidence="14" id="KW-1185">Reference proteome</keyword>
<dbReference type="EC" id="6.3.5.4" evidence="3"/>
<dbReference type="PANTHER" id="PTHR43284">
    <property type="entry name" value="ASPARAGINE SYNTHETASE (GLUTAMINE-HYDROLYZING)"/>
    <property type="match status" value="1"/>
</dbReference>
<gene>
    <name evidence="13" type="primary">asnB</name>
    <name evidence="13" type="ORF">FPL14_11385</name>
</gene>
<dbReference type="GO" id="GO:0004066">
    <property type="term" value="F:asparagine synthase (glutamine-hydrolyzing) activity"/>
    <property type="evidence" value="ECO:0007669"/>
    <property type="project" value="UniProtKB-EC"/>
</dbReference>
<protein>
    <recommendedName>
        <fullName evidence="3">asparagine synthase (glutamine-hydrolyzing)</fullName>
        <ecNumber evidence="3">6.3.5.4</ecNumber>
    </recommendedName>
</protein>
<dbReference type="PANTHER" id="PTHR43284:SF1">
    <property type="entry name" value="ASPARAGINE SYNTHETASE"/>
    <property type="match status" value="1"/>
</dbReference>
<dbReference type="NCBIfam" id="TIGR01536">
    <property type="entry name" value="asn_synth_AEB"/>
    <property type="match status" value="1"/>
</dbReference>
<comment type="similarity">
    <text evidence="2">Belongs to the asparagine synthetase family.</text>
</comment>
<dbReference type="InterPro" id="IPR006426">
    <property type="entry name" value="Asn_synth_AEB"/>
</dbReference>
<keyword evidence="5 10" id="KW-0067">ATP-binding</keyword>
<keyword evidence="4 10" id="KW-0547">Nucleotide-binding</keyword>
<evidence type="ECO:0000256" key="4">
    <source>
        <dbReference type="ARBA" id="ARBA00022741"/>
    </source>
</evidence>
<keyword evidence="13" id="KW-0436">Ligase</keyword>
<proteinExistence type="inferred from homology"/>
<dbReference type="InterPro" id="IPR001962">
    <property type="entry name" value="Asn_synthase"/>
</dbReference>
<dbReference type="InterPro" id="IPR017932">
    <property type="entry name" value="GATase_2_dom"/>
</dbReference>
<dbReference type="GO" id="GO:0006529">
    <property type="term" value="P:asparagine biosynthetic process"/>
    <property type="evidence" value="ECO:0007669"/>
    <property type="project" value="UniProtKB-KW"/>
</dbReference>
<feature type="binding site" evidence="10">
    <location>
        <position position="269"/>
    </location>
    <ligand>
        <name>ATP</name>
        <dbReference type="ChEBI" id="CHEBI:30616"/>
    </ligand>
</feature>
<evidence type="ECO:0000256" key="11">
    <source>
        <dbReference type="PIRSR" id="PIRSR001589-3"/>
    </source>
</evidence>
<evidence type="ECO:0000256" key="2">
    <source>
        <dbReference type="ARBA" id="ARBA00005752"/>
    </source>
</evidence>
<name>A0A7G5BXN7_9BACL</name>
<evidence type="ECO:0000256" key="3">
    <source>
        <dbReference type="ARBA" id="ARBA00012737"/>
    </source>
</evidence>
<feature type="binding site" evidence="10">
    <location>
        <position position="297"/>
    </location>
    <ligand>
        <name>ATP</name>
        <dbReference type="ChEBI" id="CHEBI:30616"/>
    </ligand>
</feature>
<organism evidence="13 14">
    <name type="scientific">Cohnella cholangitidis</name>
    <dbReference type="NCBI Taxonomy" id="2598458"/>
    <lineage>
        <taxon>Bacteria</taxon>
        <taxon>Bacillati</taxon>
        <taxon>Bacillota</taxon>
        <taxon>Bacilli</taxon>
        <taxon>Bacillales</taxon>
        <taxon>Paenibacillaceae</taxon>
        <taxon>Cohnella</taxon>
    </lineage>
</organism>
<evidence type="ECO:0000256" key="1">
    <source>
        <dbReference type="ARBA" id="ARBA00005187"/>
    </source>
</evidence>
<evidence type="ECO:0000256" key="9">
    <source>
        <dbReference type="PIRSR" id="PIRSR001589-1"/>
    </source>
</evidence>
<sequence>MMIRLCGIAGVISSDHNIDEHALNAMVSAIGHRGPDGKGTWIASSGKVGLGHSRLSIIDLSEAGRQPMGNQFGDIQVTFNGEIYNYKTLREQLESKGYRFRSQSDTEVLVCLYEEVGEKIVELLDGDFAFAIWDDRKQQLLMARDRAGVKPIYYTQIGSRFLFASEIKSILQDPFVEASLDQQSLYHYLTYLVVPAPNTMFKGIYKLPAAGFLTVNIRNNQLAIKQGKFWEPLPNKMEVYPDELDDQFQHLFKKSVEKRLMSDVPVGVLFSGGVDSTLNVSVFQEYMKNQRVRTYNVGMTGTKLFKDESEHAEYMAKKLGSEHYSIKISEEDLINTSLSLIGYQDEPISDPVSVPLYFVTEYAKRTGTTVLHAGEGADELFFGYNKYRKYLKQYSQLWNPMNKMPNFINKSMASLIGLSNSPTSDKIADVLLRMTKGQNFFMSSSIGFFEQEKRGILSTEFLQMKYDSHDIVEPLYRRLMEIHPEADLHQTMLFMELQLRLPELLLMRVDKMSMAHGVEVRVPFLDRDLIDFALSVPLDFKMRGGILKEPVKRYCASYIGKEDVYRPKSGFAVPIQDWFTTKLGSYFQELLQDGKNELAEFFDVDEIASRLKKGPDTVNQAFQLWIIFNFLNWRNRFIK</sequence>
<dbReference type="EMBL" id="CP041969">
    <property type="protein sequence ID" value="QMV41721.1"/>
    <property type="molecule type" value="Genomic_DNA"/>
</dbReference>
<evidence type="ECO:0000313" key="13">
    <source>
        <dbReference type="EMBL" id="QMV41721.1"/>
    </source>
</evidence>
<dbReference type="CDD" id="cd01991">
    <property type="entry name" value="Asn_synthase_B_C"/>
    <property type="match status" value="1"/>
</dbReference>
<evidence type="ECO:0000256" key="10">
    <source>
        <dbReference type="PIRSR" id="PIRSR001589-2"/>
    </source>
</evidence>
<dbReference type="InterPro" id="IPR029055">
    <property type="entry name" value="Ntn_hydrolases_N"/>
</dbReference>
<feature type="binding site" evidence="10">
    <location>
        <position position="105"/>
    </location>
    <ligand>
        <name>L-glutamine</name>
        <dbReference type="ChEBI" id="CHEBI:58359"/>
    </ligand>
</feature>
<dbReference type="AlphaFoldDB" id="A0A7G5BXN7"/>
<dbReference type="GO" id="GO:0005524">
    <property type="term" value="F:ATP binding"/>
    <property type="evidence" value="ECO:0007669"/>
    <property type="project" value="UniProtKB-KW"/>
</dbReference>
<dbReference type="Pfam" id="PF13537">
    <property type="entry name" value="GATase_7"/>
    <property type="match status" value="1"/>
</dbReference>
<dbReference type="Gene3D" id="3.60.20.10">
    <property type="entry name" value="Glutamine Phosphoribosylpyrophosphate, subunit 1, domain 1"/>
    <property type="match status" value="1"/>
</dbReference>
<dbReference type="PIRSF" id="PIRSF001589">
    <property type="entry name" value="Asn_synthetase_glu-h"/>
    <property type="match status" value="1"/>
</dbReference>
<keyword evidence="7 9" id="KW-0315">Glutamine amidotransferase</keyword>
<evidence type="ECO:0000256" key="8">
    <source>
        <dbReference type="ARBA" id="ARBA00048741"/>
    </source>
</evidence>
<evidence type="ECO:0000256" key="6">
    <source>
        <dbReference type="ARBA" id="ARBA00022888"/>
    </source>
</evidence>
<evidence type="ECO:0000259" key="12">
    <source>
        <dbReference type="PROSITE" id="PS51278"/>
    </source>
</evidence>
<dbReference type="GO" id="GO:0005829">
    <property type="term" value="C:cytosol"/>
    <property type="evidence" value="ECO:0007669"/>
    <property type="project" value="TreeGrafter"/>
</dbReference>
<dbReference type="PROSITE" id="PS51278">
    <property type="entry name" value="GATASE_TYPE_2"/>
    <property type="match status" value="1"/>
</dbReference>
<comment type="catalytic activity">
    <reaction evidence="8">
        <text>L-aspartate + L-glutamine + ATP + H2O = L-asparagine + L-glutamate + AMP + diphosphate + H(+)</text>
        <dbReference type="Rhea" id="RHEA:12228"/>
        <dbReference type="ChEBI" id="CHEBI:15377"/>
        <dbReference type="ChEBI" id="CHEBI:15378"/>
        <dbReference type="ChEBI" id="CHEBI:29985"/>
        <dbReference type="ChEBI" id="CHEBI:29991"/>
        <dbReference type="ChEBI" id="CHEBI:30616"/>
        <dbReference type="ChEBI" id="CHEBI:33019"/>
        <dbReference type="ChEBI" id="CHEBI:58048"/>
        <dbReference type="ChEBI" id="CHEBI:58359"/>
        <dbReference type="ChEBI" id="CHEBI:456215"/>
        <dbReference type="EC" id="6.3.5.4"/>
    </reaction>
</comment>
<keyword evidence="9" id="KW-0028">Amino-acid biosynthesis</keyword>